<name>A0A091DIH0_FUKDA</name>
<proteinExistence type="inferred from homology"/>
<dbReference type="Gene3D" id="1.10.238.10">
    <property type="entry name" value="EF-hand"/>
    <property type="match status" value="1"/>
</dbReference>
<keyword evidence="6" id="KW-1185">Reference proteome</keyword>
<dbReference type="InterPro" id="IPR034325">
    <property type="entry name" value="S-100_dom"/>
</dbReference>
<feature type="chain" id="PRO_5001872065" evidence="3">
    <location>
        <begin position="34"/>
        <end position="316"/>
    </location>
</feature>
<sequence length="316" mass="33954">MVAKRGGLASPPAWTCGAGALILSLGGLQRLHAAVTAEPRWVVQQGTRPMTAPGRTCLHQSPSGGPRTPAAMLPPSLTLEARVQRIGGARCTGLAIGTFPARDSRHPRFHWTLSAAAQQEGEATISPGSRVPGLDSPGQTLRQESGCMERDDDNAEALENQTGQDVTESSFLILQVREMALKEAVPALADADQVVNQRPFKELARAISISKQLASVKALKKSSDLEKAIATVALIFKNSSDPDGKLGKAAAKNLLQAQFGNFTKGQESKSTYQELLSELDEHTENKLDFEDFMVLLLSITVMSDLLQNLWSVKSMN</sequence>
<dbReference type="PANTHER" id="PTHR11639:SF134">
    <property type="entry name" value="PROTEIN S100-A1-RELATED"/>
    <property type="match status" value="1"/>
</dbReference>
<reference evidence="5 6" key="1">
    <citation type="submission" date="2013-11" db="EMBL/GenBank/DDBJ databases">
        <title>The Damaraland mole rat (Fukomys damarensis) genome and evolution of African mole rats.</title>
        <authorList>
            <person name="Gladyshev V.N."/>
            <person name="Fang X."/>
        </authorList>
    </citation>
    <scope>NUCLEOTIDE SEQUENCE [LARGE SCALE GENOMIC DNA]</scope>
    <source>
        <tissue evidence="5">Liver</tissue>
    </source>
</reference>
<evidence type="ECO:0000313" key="6">
    <source>
        <dbReference type="Proteomes" id="UP000028990"/>
    </source>
</evidence>
<evidence type="ECO:0000256" key="2">
    <source>
        <dbReference type="SAM" id="MobiDB-lite"/>
    </source>
</evidence>
<feature type="signal peptide" evidence="3">
    <location>
        <begin position="1"/>
        <end position="33"/>
    </location>
</feature>
<dbReference type="GO" id="GO:0005509">
    <property type="term" value="F:calcium ion binding"/>
    <property type="evidence" value="ECO:0007669"/>
    <property type="project" value="TreeGrafter"/>
</dbReference>
<dbReference type="STRING" id="885580.ENSFDAP00000004357"/>
<accession>A0A091DIH0</accession>
<dbReference type="InterPro" id="IPR011992">
    <property type="entry name" value="EF-hand-dom_pair"/>
</dbReference>
<evidence type="ECO:0000259" key="4">
    <source>
        <dbReference type="SMART" id="SM01394"/>
    </source>
</evidence>
<feature type="domain" description="S100/CaBP-9k-type calcium binding subdomain" evidence="4">
    <location>
        <begin position="225"/>
        <end position="264"/>
    </location>
</feature>
<dbReference type="AlphaFoldDB" id="A0A091DIH0"/>
<keyword evidence="3" id="KW-0732">Signal</keyword>
<dbReference type="Proteomes" id="UP000028990">
    <property type="component" value="Unassembled WGS sequence"/>
</dbReference>
<evidence type="ECO:0000313" key="5">
    <source>
        <dbReference type="EMBL" id="KFO22581.1"/>
    </source>
</evidence>
<protein>
    <submittedName>
        <fullName evidence="5">Sentan</fullName>
    </submittedName>
</protein>
<dbReference type="GO" id="GO:0048306">
    <property type="term" value="F:calcium-dependent protein binding"/>
    <property type="evidence" value="ECO:0007669"/>
    <property type="project" value="TreeGrafter"/>
</dbReference>
<organism evidence="5 6">
    <name type="scientific">Fukomys damarensis</name>
    <name type="common">Damaraland mole rat</name>
    <name type="synonym">Cryptomys damarensis</name>
    <dbReference type="NCBI Taxonomy" id="885580"/>
    <lineage>
        <taxon>Eukaryota</taxon>
        <taxon>Metazoa</taxon>
        <taxon>Chordata</taxon>
        <taxon>Craniata</taxon>
        <taxon>Vertebrata</taxon>
        <taxon>Euteleostomi</taxon>
        <taxon>Mammalia</taxon>
        <taxon>Eutheria</taxon>
        <taxon>Euarchontoglires</taxon>
        <taxon>Glires</taxon>
        <taxon>Rodentia</taxon>
        <taxon>Hystricomorpha</taxon>
        <taxon>Bathyergidae</taxon>
        <taxon>Fukomys</taxon>
    </lineage>
</organism>
<feature type="region of interest" description="Disordered" evidence="2">
    <location>
        <begin position="120"/>
        <end position="151"/>
    </location>
</feature>
<dbReference type="GO" id="GO:0046914">
    <property type="term" value="F:transition metal ion binding"/>
    <property type="evidence" value="ECO:0007669"/>
    <property type="project" value="InterPro"/>
</dbReference>
<evidence type="ECO:0000256" key="3">
    <source>
        <dbReference type="SAM" id="SignalP"/>
    </source>
</evidence>
<dbReference type="PANTHER" id="PTHR11639">
    <property type="entry name" value="S100 CALCIUM-BINDING PROTEIN"/>
    <property type="match status" value="1"/>
</dbReference>
<evidence type="ECO:0000256" key="1">
    <source>
        <dbReference type="ARBA" id="ARBA00007323"/>
    </source>
</evidence>
<gene>
    <name evidence="5" type="ORF">H920_16036</name>
</gene>
<dbReference type="SUPFAM" id="SSF47473">
    <property type="entry name" value="EF-hand"/>
    <property type="match status" value="1"/>
</dbReference>
<comment type="similarity">
    <text evidence="1">Belongs to the S-100 family.</text>
</comment>
<dbReference type="EMBL" id="KN124001">
    <property type="protein sequence ID" value="KFO22581.1"/>
    <property type="molecule type" value="Genomic_DNA"/>
</dbReference>
<dbReference type="InterPro" id="IPR013787">
    <property type="entry name" value="S100_Ca-bd_sub"/>
</dbReference>
<dbReference type="CDD" id="cd00213">
    <property type="entry name" value="S-100"/>
    <property type="match status" value="1"/>
</dbReference>
<dbReference type="eggNOG" id="ENOG502S6AH">
    <property type="taxonomic scope" value="Eukaryota"/>
</dbReference>
<dbReference type="SMART" id="SM01394">
    <property type="entry name" value="S_100"/>
    <property type="match status" value="1"/>
</dbReference>